<organism evidence="12 13">
    <name type="scientific">Gossypium australe</name>
    <dbReference type="NCBI Taxonomy" id="47621"/>
    <lineage>
        <taxon>Eukaryota</taxon>
        <taxon>Viridiplantae</taxon>
        <taxon>Streptophyta</taxon>
        <taxon>Embryophyta</taxon>
        <taxon>Tracheophyta</taxon>
        <taxon>Spermatophyta</taxon>
        <taxon>Magnoliopsida</taxon>
        <taxon>eudicotyledons</taxon>
        <taxon>Gunneridae</taxon>
        <taxon>Pentapetalae</taxon>
        <taxon>rosids</taxon>
        <taxon>malvids</taxon>
        <taxon>Malvales</taxon>
        <taxon>Malvaceae</taxon>
        <taxon>Malvoideae</taxon>
        <taxon>Gossypium</taxon>
    </lineage>
</organism>
<dbReference type="Pfam" id="PF02183">
    <property type="entry name" value="HALZ"/>
    <property type="match status" value="1"/>
</dbReference>
<dbReference type="SUPFAM" id="SSF46689">
    <property type="entry name" value="Homeodomain-like"/>
    <property type="match status" value="1"/>
</dbReference>
<comment type="caution">
    <text evidence="12">The sequence shown here is derived from an EMBL/GenBank/DDBJ whole genome shotgun (WGS) entry which is preliminary data.</text>
</comment>
<evidence type="ECO:0000256" key="5">
    <source>
        <dbReference type="ARBA" id="ARBA00023155"/>
    </source>
</evidence>
<comment type="similarity">
    <text evidence="2">Belongs to the HD-ZIP homeobox family. Class II subfamily.</text>
</comment>
<evidence type="ECO:0000313" key="12">
    <source>
        <dbReference type="EMBL" id="KAA3453277.1"/>
    </source>
</evidence>
<evidence type="ECO:0000256" key="3">
    <source>
        <dbReference type="ARBA" id="ARBA00023015"/>
    </source>
</evidence>
<evidence type="ECO:0000256" key="4">
    <source>
        <dbReference type="ARBA" id="ARBA00023125"/>
    </source>
</evidence>
<accession>A0A5B6U8Z1</accession>
<evidence type="ECO:0000313" key="13">
    <source>
        <dbReference type="Proteomes" id="UP000325315"/>
    </source>
</evidence>
<dbReference type="Proteomes" id="UP000325315">
    <property type="component" value="Unassembled WGS sequence"/>
</dbReference>
<dbReference type="Pfam" id="PF00046">
    <property type="entry name" value="Homeodomain"/>
    <property type="match status" value="1"/>
</dbReference>
<dbReference type="PANTHER" id="PTHR45714">
    <property type="entry name" value="HOMEOBOX-LEUCINE ZIPPER PROTEIN HAT14"/>
    <property type="match status" value="1"/>
</dbReference>
<dbReference type="GO" id="GO:0000981">
    <property type="term" value="F:DNA-binding transcription factor activity, RNA polymerase II-specific"/>
    <property type="evidence" value="ECO:0007669"/>
    <property type="project" value="InterPro"/>
</dbReference>
<feature type="domain" description="Homeobox" evidence="11">
    <location>
        <begin position="53"/>
        <end position="113"/>
    </location>
</feature>
<dbReference type="PROSITE" id="PS00027">
    <property type="entry name" value="HOMEOBOX_1"/>
    <property type="match status" value="1"/>
</dbReference>
<evidence type="ECO:0000256" key="10">
    <source>
        <dbReference type="SAM" id="MobiDB-lite"/>
    </source>
</evidence>
<feature type="compositionally biased region" description="Polar residues" evidence="10">
    <location>
        <begin position="201"/>
        <end position="211"/>
    </location>
</feature>
<dbReference type="InterPro" id="IPR050762">
    <property type="entry name" value="HD-ZIP_Homeobox_LZ_Class_II"/>
</dbReference>
<dbReference type="GO" id="GO:0005634">
    <property type="term" value="C:nucleus"/>
    <property type="evidence" value="ECO:0007669"/>
    <property type="project" value="UniProtKB-SubCell"/>
</dbReference>
<sequence>MAFSSSNLDLTISVPSSARDLDMNRLPSPGSDDEWIASTMEVVVDEENTTNDGVVPRKKLRLSKEQSRLLEESFRQNHTLNPRQKEALASQLKLRPRQVEVWFQNRRARSKLKQTEMEFQYLKRWFEFLTKQNQELQSEVEELRALQVGPPTVISPHSREPLPASTLTTCPRCERVTTISSRGAAFINTTTSTNNTSTTSALQSRPSSAAG</sequence>
<evidence type="ECO:0000256" key="1">
    <source>
        <dbReference type="ARBA" id="ARBA00004123"/>
    </source>
</evidence>
<keyword evidence="3" id="KW-0805">Transcription regulation</keyword>
<keyword evidence="13" id="KW-1185">Reference proteome</keyword>
<evidence type="ECO:0000256" key="8">
    <source>
        <dbReference type="PROSITE-ProRule" id="PRU00108"/>
    </source>
</evidence>
<dbReference type="EMBL" id="SMMG02000013">
    <property type="protein sequence ID" value="KAA3453277.1"/>
    <property type="molecule type" value="Genomic_DNA"/>
</dbReference>
<feature type="region of interest" description="Disordered" evidence="10">
    <location>
        <begin position="189"/>
        <end position="211"/>
    </location>
</feature>
<dbReference type="PANTHER" id="PTHR45714:SF8">
    <property type="entry name" value="HOMEOBOX-LEUCINE ZIPPER PROTEIN ATHB-17"/>
    <property type="match status" value="1"/>
</dbReference>
<proteinExistence type="inferred from homology"/>
<evidence type="ECO:0000256" key="6">
    <source>
        <dbReference type="ARBA" id="ARBA00023163"/>
    </source>
</evidence>
<dbReference type="CDD" id="cd00086">
    <property type="entry name" value="homeodomain"/>
    <property type="match status" value="1"/>
</dbReference>
<dbReference type="FunFam" id="1.10.10.60:FF:000577">
    <property type="entry name" value="Homeobox-leucine zipper protein 18"/>
    <property type="match status" value="1"/>
</dbReference>
<dbReference type="GO" id="GO:0043565">
    <property type="term" value="F:sequence-specific DNA binding"/>
    <property type="evidence" value="ECO:0007669"/>
    <property type="project" value="InterPro"/>
</dbReference>
<name>A0A5B6U8Z1_9ROSI</name>
<evidence type="ECO:0000256" key="7">
    <source>
        <dbReference type="ARBA" id="ARBA00023242"/>
    </source>
</evidence>
<dbReference type="SMART" id="SM00389">
    <property type="entry name" value="HOX"/>
    <property type="match status" value="1"/>
</dbReference>
<dbReference type="InterPro" id="IPR001356">
    <property type="entry name" value="HD"/>
</dbReference>
<dbReference type="OrthoDB" id="6159439at2759"/>
<dbReference type="PROSITE" id="PS50071">
    <property type="entry name" value="HOMEOBOX_2"/>
    <property type="match status" value="1"/>
</dbReference>
<dbReference type="InterPro" id="IPR003106">
    <property type="entry name" value="Leu_zip_homeo"/>
</dbReference>
<evidence type="ECO:0000256" key="2">
    <source>
        <dbReference type="ARBA" id="ARBA00006074"/>
    </source>
</evidence>
<dbReference type="AlphaFoldDB" id="A0A5B6U8Z1"/>
<protein>
    <submittedName>
        <fullName evidence="12">Homeobox-leucine zipper protein HOX3-like isoform X2</fullName>
    </submittedName>
</protein>
<evidence type="ECO:0000256" key="9">
    <source>
        <dbReference type="RuleBase" id="RU000682"/>
    </source>
</evidence>
<reference evidence="13" key="1">
    <citation type="journal article" date="2019" name="Plant Biotechnol. J.">
        <title>Genome sequencing of the Australian wild diploid species Gossypium australe highlights disease resistance and delayed gland morphogenesis.</title>
        <authorList>
            <person name="Cai Y."/>
            <person name="Cai X."/>
            <person name="Wang Q."/>
            <person name="Wang P."/>
            <person name="Zhang Y."/>
            <person name="Cai C."/>
            <person name="Xu Y."/>
            <person name="Wang K."/>
            <person name="Zhou Z."/>
            <person name="Wang C."/>
            <person name="Geng S."/>
            <person name="Li B."/>
            <person name="Dong Q."/>
            <person name="Hou Y."/>
            <person name="Wang H."/>
            <person name="Ai P."/>
            <person name="Liu Z."/>
            <person name="Yi F."/>
            <person name="Sun M."/>
            <person name="An G."/>
            <person name="Cheng J."/>
            <person name="Zhang Y."/>
            <person name="Shi Q."/>
            <person name="Xie Y."/>
            <person name="Shi X."/>
            <person name="Chang Y."/>
            <person name="Huang F."/>
            <person name="Chen Y."/>
            <person name="Hong S."/>
            <person name="Mi L."/>
            <person name="Sun Q."/>
            <person name="Zhang L."/>
            <person name="Zhou B."/>
            <person name="Peng R."/>
            <person name="Zhang X."/>
            <person name="Liu F."/>
        </authorList>
    </citation>
    <scope>NUCLEOTIDE SEQUENCE [LARGE SCALE GENOMIC DNA]</scope>
    <source>
        <strain evidence="13">cv. PA1801</strain>
    </source>
</reference>
<feature type="DNA-binding region" description="Homeobox" evidence="8">
    <location>
        <begin position="55"/>
        <end position="114"/>
    </location>
</feature>
<gene>
    <name evidence="12" type="ORF">EPI10_009331</name>
</gene>
<feature type="compositionally biased region" description="Low complexity" evidence="10">
    <location>
        <begin position="189"/>
        <end position="200"/>
    </location>
</feature>
<evidence type="ECO:0000259" key="11">
    <source>
        <dbReference type="PROSITE" id="PS50071"/>
    </source>
</evidence>
<dbReference type="Gene3D" id="1.10.10.60">
    <property type="entry name" value="Homeodomain-like"/>
    <property type="match status" value="1"/>
</dbReference>
<dbReference type="InterPro" id="IPR009057">
    <property type="entry name" value="Homeodomain-like_sf"/>
</dbReference>
<dbReference type="InterPro" id="IPR017970">
    <property type="entry name" value="Homeobox_CS"/>
</dbReference>
<keyword evidence="7 8" id="KW-0539">Nucleus</keyword>
<keyword evidence="5 8" id="KW-0371">Homeobox</keyword>
<keyword evidence="4 8" id="KW-0238">DNA-binding</keyword>
<dbReference type="SMART" id="SM00340">
    <property type="entry name" value="HALZ"/>
    <property type="match status" value="1"/>
</dbReference>
<comment type="subcellular location">
    <subcellularLocation>
        <location evidence="1 8 9">Nucleus</location>
    </subcellularLocation>
</comment>
<keyword evidence="6" id="KW-0804">Transcription</keyword>